<feature type="domain" description="Polymerase/histidinol phosphatase N-terminal" evidence="3">
    <location>
        <begin position="355"/>
        <end position="435"/>
    </location>
</feature>
<organism evidence="5 6">
    <name type="scientific">candidate division WWE3 bacterium CG08_land_8_20_14_0_20_41_10</name>
    <dbReference type="NCBI Taxonomy" id="1975085"/>
    <lineage>
        <taxon>Bacteria</taxon>
        <taxon>Katanobacteria</taxon>
    </lineage>
</organism>
<gene>
    <name evidence="5" type="ORF">COT50_04370</name>
</gene>
<dbReference type="GO" id="GO:0008270">
    <property type="term" value="F:zinc ion binding"/>
    <property type="evidence" value="ECO:0007669"/>
    <property type="project" value="TreeGrafter"/>
</dbReference>
<dbReference type="InterPro" id="IPR050243">
    <property type="entry name" value="PHP_phosphatase"/>
</dbReference>
<evidence type="ECO:0000259" key="4">
    <source>
        <dbReference type="SMART" id="SM00483"/>
    </source>
</evidence>
<dbReference type="Gene3D" id="1.10.150.110">
    <property type="entry name" value="DNA polymerase beta, N-terminal domain-like"/>
    <property type="match status" value="1"/>
</dbReference>
<keyword evidence="2" id="KW-0548">Nucleotidyltransferase</keyword>
<dbReference type="InterPro" id="IPR004013">
    <property type="entry name" value="PHP_dom"/>
</dbReference>
<dbReference type="PIRSF" id="PIRSF005047">
    <property type="entry name" value="UCP005047_YshC"/>
    <property type="match status" value="1"/>
</dbReference>
<dbReference type="SMART" id="SM00481">
    <property type="entry name" value="POLIIIAc"/>
    <property type="match status" value="1"/>
</dbReference>
<dbReference type="InterPro" id="IPR043519">
    <property type="entry name" value="NT_sf"/>
</dbReference>
<dbReference type="GO" id="GO:0003677">
    <property type="term" value="F:DNA binding"/>
    <property type="evidence" value="ECO:0007669"/>
    <property type="project" value="InterPro"/>
</dbReference>
<proteinExistence type="predicted"/>
<sequence length="591" mass="65878">MVQLKSLTEYKFTNKEVVHRLKEALAAMEIKGANVFKIRAYQNAIMSIESITNSVYDLWQNNQLDQIMGMGVSLKGHITQLFTAGKVDEFTALKKDLPAGMFALIGIKGVGAKTAFKLATAFKLNNAETAVEKVKQAAIEGKIRELAGFAEKKEADILKAIEQEKMNKNVMPRLLLSQAEEISERILNYMKSDSSVEKIETLGSLRRRASTVGDLDIAIATNNPEAVIKHFLAFSEIEEVTGGGDKKASVRLKNGVQVDVRTSHLASFGSMEQYFTGSKQHNVLLRTHALEKGMSLSEYGIKVGGKLQEFANEETFYTKIGLDWIPPELRQGKDEVDLASKKQLPDLVSLGDIKGELHVHTNLSDGVNTLEEMVHAGMVKGYQYMGISDHSPSLQSKGKYEVFGLIESFRNRIEHINSSQKDMRVLFGYEVNILVDGELSLSNDVLEKLDFVVASVHGSFDQSRQKATERLVSAIENPLVTVIGHPCGRLINERAPLDLDWDKIFDAVEENHKILEINAQPNRLDLPDDLVYTAQKRGIKFLISSDAHSVPGLEVIKYGVDVARRGWLTKQQVINTLPKDELIKQFMGYNK</sequence>
<dbReference type="InterPro" id="IPR047967">
    <property type="entry name" value="PolX_PHP"/>
</dbReference>
<dbReference type="InterPro" id="IPR029398">
    <property type="entry name" value="PolB_thumb"/>
</dbReference>
<feature type="domain" description="DNA-directed DNA polymerase X" evidence="4">
    <location>
        <begin position="12"/>
        <end position="331"/>
    </location>
</feature>
<evidence type="ECO:0000313" key="5">
    <source>
        <dbReference type="EMBL" id="PIS21990.1"/>
    </source>
</evidence>
<dbReference type="GO" id="GO:0042578">
    <property type="term" value="F:phosphoric ester hydrolase activity"/>
    <property type="evidence" value="ECO:0007669"/>
    <property type="project" value="TreeGrafter"/>
</dbReference>
<dbReference type="SUPFAM" id="SSF81301">
    <property type="entry name" value="Nucleotidyltransferase"/>
    <property type="match status" value="1"/>
</dbReference>
<dbReference type="CDD" id="cd00141">
    <property type="entry name" value="NT_POLXc"/>
    <property type="match status" value="1"/>
</dbReference>
<dbReference type="NCBIfam" id="NF006375">
    <property type="entry name" value="PRK08609.1"/>
    <property type="match status" value="1"/>
</dbReference>
<evidence type="ECO:0000259" key="3">
    <source>
        <dbReference type="SMART" id="SM00481"/>
    </source>
</evidence>
<dbReference type="SUPFAM" id="SSF89550">
    <property type="entry name" value="PHP domain-like"/>
    <property type="match status" value="1"/>
</dbReference>
<dbReference type="InterPro" id="IPR010996">
    <property type="entry name" value="HHH_MUS81"/>
</dbReference>
<dbReference type="Gene3D" id="1.10.150.20">
    <property type="entry name" value="5' to 3' exonuclease, C-terminal subdomain"/>
    <property type="match status" value="1"/>
</dbReference>
<dbReference type="InterPro" id="IPR037160">
    <property type="entry name" value="DNA_Pol_thumb_sf"/>
</dbReference>
<dbReference type="InterPro" id="IPR027421">
    <property type="entry name" value="DNA_pol_lamdba_lyase_dom_sf"/>
</dbReference>
<dbReference type="SMART" id="SM00483">
    <property type="entry name" value="POLXc"/>
    <property type="match status" value="1"/>
</dbReference>
<keyword evidence="1" id="KW-0808">Transferase</keyword>
<dbReference type="PANTHER" id="PTHR36928">
    <property type="entry name" value="PHOSPHATASE YCDX-RELATED"/>
    <property type="match status" value="1"/>
</dbReference>
<evidence type="ECO:0000256" key="2">
    <source>
        <dbReference type="ARBA" id="ARBA00022695"/>
    </source>
</evidence>
<dbReference type="InterPro" id="IPR002054">
    <property type="entry name" value="DNA-dir_DNA_pol_X"/>
</dbReference>
<accession>A0A2H0XAM7</accession>
<dbReference type="Gene3D" id="3.30.210.10">
    <property type="entry name" value="DNA polymerase, thumb domain"/>
    <property type="match status" value="1"/>
</dbReference>
<name>A0A2H0XAM7_UNCKA</name>
<dbReference type="SUPFAM" id="SSF47802">
    <property type="entry name" value="DNA polymerase beta, N-terminal domain-like"/>
    <property type="match status" value="1"/>
</dbReference>
<evidence type="ECO:0000256" key="1">
    <source>
        <dbReference type="ARBA" id="ARBA00022679"/>
    </source>
</evidence>
<reference evidence="6" key="1">
    <citation type="submission" date="2017-09" db="EMBL/GenBank/DDBJ databases">
        <title>Depth-based differentiation of microbial function through sediment-hosted aquifers and enrichment of novel symbionts in the deep terrestrial subsurface.</title>
        <authorList>
            <person name="Probst A.J."/>
            <person name="Ladd B."/>
            <person name="Jarett J.K."/>
            <person name="Geller-Mcgrath D.E."/>
            <person name="Sieber C.M.K."/>
            <person name="Emerson J.B."/>
            <person name="Anantharaman K."/>
            <person name="Thomas B.C."/>
            <person name="Malmstrom R."/>
            <person name="Stieglmeier M."/>
            <person name="Klingl A."/>
            <person name="Woyke T."/>
            <person name="Ryan C.M."/>
            <person name="Banfield J.F."/>
        </authorList>
    </citation>
    <scope>NUCLEOTIDE SEQUENCE [LARGE SCALE GENOMIC DNA]</scope>
</reference>
<dbReference type="Pfam" id="PF14791">
    <property type="entry name" value="DNA_pol_B_thumb"/>
    <property type="match status" value="1"/>
</dbReference>
<dbReference type="Gene3D" id="3.30.460.10">
    <property type="entry name" value="Beta Polymerase, domain 2"/>
    <property type="match status" value="1"/>
</dbReference>
<dbReference type="Pfam" id="PF14716">
    <property type="entry name" value="HHH_8"/>
    <property type="match status" value="1"/>
</dbReference>
<dbReference type="Proteomes" id="UP000231252">
    <property type="component" value="Unassembled WGS sequence"/>
</dbReference>
<comment type="caution">
    <text evidence="5">The sequence shown here is derived from an EMBL/GenBank/DDBJ whole genome shotgun (WGS) entry which is preliminary data.</text>
</comment>
<dbReference type="Gene3D" id="3.20.20.140">
    <property type="entry name" value="Metal-dependent hydrolases"/>
    <property type="match status" value="1"/>
</dbReference>
<dbReference type="GO" id="GO:0005829">
    <property type="term" value="C:cytosol"/>
    <property type="evidence" value="ECO:0007669"/>
    <property type="project" value="TreeGrafter"/>
</dbReference>
<dbReference type="InterPro" id="IPR003141">
    <property type="entry name" value="Pol/His_phosphatase_N"/>
</dbReference>
<dbReference type="GO" id="GO:0003887">
    <property type="term" value="F:DNA-directed DNA polymerase activity"/>
    <property type="evidence" value="ECO:0007669"/>
    <property type="project" value="InterPro"/>
</dbReference>
<dbReference type="EMBL" id="PEYU01000099">
    <property type="protein sequence ID" value="PIS21990.1"/>
    <property type="molecule type" value="Genomic_DNA"/>
</dbReference>
<protein>
    <submittedName>
        <fullName evidence="5">DNA polymerase III</fullName>
    </submittedName>
</protein>
<dbReference type="InterPro" id="IPR022311">
    <property type="entry name" value="PolX-like"/>
</dbReference>
<dbReference type="InterPro" id="IPR016195">
    <property type="entry name" value="Pol/histidinol_Pase-like"/>
</dbReference>
<dbReference type="AlphaFoldDB" id="A0A2H0XAM7"/>
<dbReference type="CDD" id="cd07436">
    <property type="entry name" value="PHP_PolX"/>
    <property type="match status" value="1"/>
</dbReference>
<dbReference type="PANTHER" id="PTHR36928:SF1">
    <property type="entry name" value="PHOSPHATASE YCDX-RELATED"/>
    <property type="match status" value="1"/>
</dbReference>
<evidence type="ECO:0000313" key="6">
    <source>
        <dbReference type="Proteomes" id="UP000231252"/>
    </source>
</evidence>
<dbReference type="Pfam" id="PF02811">
    <property type="entry name" value="PHP"/>
    <property type="match status" value="1"/>
</dbReference>